<feature type="domain" description="ABC transporter" evidence="3">
    <location>
        <begin position="81"/>
        <end position="293"/>
    </location>
</feature>
<evidence type="ECO:0000256" key="2">
    <source>
        <dbReference type="ARBA" id="ARBA00022840"/>
    </source>
</evidence>
<keyword evidence="2" id="KW-0067">ATP-binding</keyword>
<sequence>MAMLAVAIPAVRSGELIGVNLAVLALLPLATFEAVAAMPGAALALGRVRGAAQRVVEILDAMDPVPDPVSPLDPPAGDVGVTLRGVSARWPGGVDILTGVDLVVPSRRSIGVVGPSGSGKSTLLAVLSGFLPYSGSILLGGVELREMTGAAIRTVIGWCPQVPHIFDTSVVENVRLAKPGASDDEVRGVLDAVGLGPWLDSTNRGIHTPVGDHGALVSAGQRQRIGVARMLLAGHRVVLLDEPTEHLDEGTAEAVAAELLRVLAGRTVIWVAHRDHGLAELDEVVSLDRGVLR</sequence>
<organism evidence="4">
    <name type="scientific">freshwater metagenome</name>
    <dbReference type="NCBI Taxonomy" id="449393"/>
    <lineage>
        <taxon>unclassified sequences</taxon>
        <taxon>metagenomes</taxon>
        <taxon>ecological metagenomes</taxon>
    </lineage>
</organism>
<dbReference type="SMART" id="SM00382">
    <property type="entry name" value="AAA"/>
    <property type="match status" value="1"/>
</dbReference>
<dbReference type="CDD" id="cd03228">
    <property type="entry name" value="ABCC_MRP_Like"/>
    <property type="match status" value="1"/>
</dbReference>
<dbReference type="AlphaFoldDB" id="A0A6J7BWQ7"/>
<dbReference type="PANTHER" id="PTHR24221">
    <property type="entry name" value="ATP-BINDING CASSETTE SUB-FAMILY B"/>
    <property type="match status" value="1"/>
</dbReference>
<dbReference type="PANTHER" id="PTHR24221:SF654">
    <property type="entry name" value="ATP-BINDING CASSETTE SUB-FAMILY B MEMBER 6"/>
    <property type="match status" value="1"/>
</dbReference>
<dbReference type="PROSITE" id="PS50893">
    <property type="entry name" value="ABC_TRANSPORTER_2"/>
    <property type="match status" value="1"/>
</dbReference>
<dbReference type="EMBL" id="CAFBIZ010000079">
    <property type="protein sequence ID" value="CAB4849281.1"/>
    <property type="molecule type" value="Genomic_DNA"/>
</dbReference>
<name>A0A6J7BWQ7_9ZZZZ</name>
<protein>
    <submittedName>
        <fullName evidence="4">Unannotated protein</fullName>
    </submittedName>
</protein>
<dbReference type="Pfam" id="PF00005">
    <property type="entry name" value="ABC_tran"/>
    <property type="match status" value="1"/>
</dbReference>
<dbReference type="PROSITE" id="PS00211">
    <property type="entry name" value="ABC_TRANSPORTER_1"/>
    <property type="match status" value="1"/>
</dbReference>
<dbReference type="Gene3D" id="3.40.50.300">
    <property type="entry name" value="P-loop containing nucleotide triphosphate hydrolases"/>
    <property type="match status" value="1"/>
</dbReference>
<dbReference type="GO" id="GO:0005524">
    <property type="term" value="F:ATP binding"/>
    <property type="evidence" value="ECO:0007669"/>
    <property type="project" value="UniProtKB-KW"/>
</dbReference>
<dbReference type="InterPro" id="IPR017871">
    <property type="entry name" value="ABC_transporter-like_CS"/>
</dbReference>
<keyword evidence="1" id="KW-0547">Nucleotide-binding</keyword>
<dbReference type="GO" id="GO:0016887">
    <property type="term" value="F:ATP hydrolysis activity"/>
    <property type="evidence" value="ECO:0007669"/>
    <property type="project" value="InterPro"/>
</dbReference>
<proteinExistence type="predicted"/>
<dbReference type="InterPro" id="IPR039421">
    <property type="entry name" value="Type_1_exporter"/>
</dbReference>
<evidence type="ECO:0000259" key="3">
    <source>
        <dbReference type="PROSITE" id="PS50893"/>
    </source>
</evidence>
<reference evidence="4" key="1">
    <citation type="submission" date="2020-05" db="EMBL/GenBank/DDBJ databases">
        <authorList>
            <person name="Chiriac C."/>
            <person name="Salcher M."/>
            <person name="Ghai R."/>
            <person name="Kavagutti S V."/>
        </authorList>
    </citation>
    <scope>NUCLEOTIDE SEQUENCE</scope>
</reference>
<dbReference type="GO" id="GO:0034040">
    <property type="term" value="F:ATPase-coupled lipid transmembrane transporter activity"/>
    <property type="evidence" value="ECO:0007669"/>
    <property type="project" value="TreeGrafter"/>
</dbReference>
<evidence type="ECO:0000313" key="4">
    <source>
        <dbReference type="EMBL" id="CAB4849281.1"/>
    </source>
</evidence>
<evidence type="ECO:0000256" key="1">
    <source>
        <dbReference type="ARBA" id="ARBA00022741"/>
    </source>
</evidence>
<accession>A0A6J7BWQ7</accession>
<gene>
    <name evidence="4" type="ORF">UFOPK3268_00747</name>
</gene>
<dbReference type="InterPro" id="IPR027417">
    <property type="entry name" value="P-loop_NTPase"/>
</dbReference>
<dbReference type="InterPro" id="IPR003439">
    <property type="entry name" value="ABC_transporter-like_ATP-bd"/>
</dbReference>
<dbReference type="InterPro" id="IPR003593">
    <property type="entry name" value="AAA+_ATPase"/>
</dbReference>
<dbReference type="SUPFAM" id="SSF52540">
    <property type="entry name" value="P-loop containing nucleoside triphosphate hydrolases"/>
    <property type="match status" value="1"/>
</dbReference>